<dbReference type="AlphaFoldDB" id="A0A5N7MQ51"/>
<proteinExistence type="predicted"/>
<dbReference type="EMBL" id="VOSK01000170">
    <property type="protein sequence ID" value="MPR28770.1"/>
    <property type="molecule type" value="Genomic_DNA"/>
</dbReference>
<protein>
    <submittedName>
        <fullName evidence="1">Uncharacterized protein</fullName>
    </submittedName>
</protein>
<dbReference type="Proteomes" id="UP000403266">
    <property type="component" value="Unassembled WGS sequence"/>
</dbReference>
<dbReference type="RefSeq" id="WP_152715310.1">
    <property type="nucleotide sequence ID" value="NZ_VOSJ01000180.1"/>
</dbReference>
<sequence length="90" mass="9156">MPNTLHFPLSTDIHALEEKQFLGSVGSLSVSVAQEAGKPAAPLILVVVGGVDDITPLQSFAPTPEGAQLAVLAGRVAIKVLAVAQATWAG</sequence>
<evidence type="ECO:0000313" key="2">
    <source>
        <dbReference type="Proteomes" id="UP000403266"/>
    </source>
</evidence>
<reference evidence="1 2" key="1">
    <citation type="journal article" date="2019" name="Syst. Appl. Microbiol.">
        <title>Microvirga tunisiensis sp. nov., a root nodule symbiotic bacterium isolated from Lupinus micranthus and L. luteus grown in Northern Tunisia.</title>
        <authorList>
            <person name="Msaddak A."/>
            <person name="Rejili M."/>
            <person name="Duran D."/>
            <person name="Mars M."/>
            <person name="Palacios J.M."/>
            <person name="Ruiz-Argueso T."/>
            <person name="Rey L."/>
            <person name="Imperial J."/>
        </authorList>
    </citation>
    <scope>NUCLEOTIDE SEQUENCE [LARGE SCALE GENOMIC DNA]</scope>
    <source>
        <strain evidence="1 2">Lmie10</strain>
    </source>
</reference>
<comment type="caution">
    <text evidence="1">The sequence shown here is derived from an EMBL/GenBank/DDBJ whole genome shotgun (WGS) entry which is preliminary data.</text>
</comment>
<evidence type="ECO:0000313" key="1">
    <source>
        <dbReference type="EMBL" id="MPR28770.1"/>
    </source>
</evidence>
<gene>
    <name evidence="1" type="ORF">FS320_27435</name>
</gene>
<accession>A0A5N7MQ51</accession>
<name>A0A5N7MQ51_9HYPH</name>
<keyword evidence="2" id="KW-1185">Reference proteome</keyword>
<organism evidence="1 2">
    <name type="scientific">Microvirga tunisiensis</name>
    <dbReference type="NCBI Taxonomy" id="2108360"/>
    <lineage>
        <taxon>Bacteria</taxon>
        <taxon>Pseudomonadati</taxon>
        <taxon>Pseudomonadota</taxon>
        <taxon>Alphaproteobacteria</taxon>
        <taxon>Hyphomicrobiales</taxon>
        <taxon>Methylobacteriaceae</taxon>
        <taxon>Microvirga</taxon>
    </lineage>
</organism>